<organism evidence="2 3">
    <name type="scientific">Sulfitobacter porphyrae</name>
    <dbReference type="NCBI Taxonomy" id="1246864"/>
    <lineage>
        <taxon>Bacteria</taxon>
        <taxon>Pseudomonadati</taxon>
        <taxon>Pseudomonadota</taxon>
        <taxon>Alphaproteobacteria</taxon>
        <taxon>Rhodobacterales</taxon>
        <taxon>Roseobacteraceae</taxon>
        <taxon>Sulfitobacter</taxon>
    </lineage>
</organism>
<evidence type="ECO:0000256" key="1">
    <source>
        <dbReference type="SAM" id="Phobius"/>
    </source>
</evidence>
<dbReference type="Gene3D" id="2.160.20.80">
    <property type="entry name" value="E3 ubiquitin-protein ligase SopA"/>
    <property type="match status" value="1"/>
</dbReference>
<gene>
    <name evidence="2" type="ORF">ACFQFQ_14115</name>
</gene>
<dbReference type="InterPro" id="IPR001646">
    <property type="entry name" value="5peptide_repeat"/>
</dbReference>
<keyword evidence="1" id="KW-0812">Transmembrane</keyword>
<dbReference type="PANTHER" id="PTHR14136">
    <property type="entry name" value="BTB_POZ DOMAIN-CONTAINING PROTEIN KCTD9"/>
    <property type="match status" value="1"/>
</dbReference>
<feature type="transmembrane region" description="Helical" evidence="1">
    <location>
        <begin position="12"/>
        <end position="34"/>
    </location>
</feature>
<reference evidence="3" key="1">
    <citation type="journal article" date="2019" name="Int. J. Syst. Evol. Microbiol.">
        <title>The Global Catalogue of Microorganisms (GCM) 10K type strain sequencing project: providing services to taxonomists for standard genome sequencing and annotation.</title>
        <authorList>
            <consortium name="The Broad Institute Genomics Platform"/>
            <consortium name="The Broad Institute Genome Sequencing Center for Infectious Disease"/>
            <person name="Wu L."/>
            <person name="Ma J."/>
        </authorList>
    </citation>
    <scope>NUCLEOTIDE SEQUENCE [LARGE SCALE GENOMIC DNA]</scope>
    <source>
        <strain evidence="3">CCUG 66188</strain>
    </source>
</reference>
<name>A0ABW2B554_9RHOB</name>
<evidence type="ECO:0000313" key="3">
    <source>
        <dbReference type="Proteomes" id="UP001596353"/>
    </source>
</evidence>
<keyword evidence="3" id="KW-1185">Reference proteome</keyword>
<dbReference type="EMBL" id="JBHSWG010000001">
    <property type="protein sequence ID" value="MFC6760366.1"/>
    <property type="molecule type" value="Genomic_DNA"/>
</dbReference>
<comment type="caution">
    <text evidence="2">The sequence shown here is derived from an EMBL/GenBank/DDBJ whole genome shotgun (WGS) entry which is preliminary data.</text>
</comment>
<proteinExistence type="predicted"/>
<sequence>MTFVPIPLPPHVLMAIGLLLALLALSGLVILMLMPKEVTKREALSTVQSRMGLRIMHPAAFVLGALFWGVLFGLLIIGLIWTIFGLIWGLIPQQGQTEAIWNWRFSLVKLTALTTVLAAVIALPFTLIRLELTRDQIRHATDSLYNDKMNAAFADLYAQRQVTNWTKDTAENGWEDDVVRRTGAIDRLLHLALTNPDSAPRVIRIFANYATEISRTNVPPIEQRYSTIEDLADWLEKLPLLRYDIVASLRAIGELPRLLGQIEITQGLDLREVNIQQGRLSELSLFGVDLRWSKAQKTRAIATDLRKANLRWANFDGAFLDKADLRCSELKGISIGSASLVKTDLRGTHFQRVQMDSQTSLDQAKLRGAAFQQCTLNVDRLGRANLLDVFCDGSVSFVNKQGNVSKTDIWQDRWREDVLSEADFHTAWRAFQRSIGQDPDDPK</sequence>
<keyword evidence="1" id="KW-1133">Transmembrane helix</keyword>
<dbReference type="PANTHER" id="PTHR14136:SF17">
    <property type="entry name" value="BTB_POZ DOMAIN-CONTAINING PROTEIN KCTD9"/>
    <property type="match status" value="1"/>
</dbReference>
<feature type="transmembrane region" description="Helical" evidence="1">
    <location>
        <begin position="108"/>
        <end position="128"/>
    </location>
</feature>
<feature type="transmembrane region" description="Helical" evidence="1">
    <location>
        <begin position="55"/>
        <end position="88"/>
    </location>
</feature>
<evidence type="ECO:0000313" key="2">
    <source>
        <dbReference type="EMBL" id="MFC6760366.1"/>
    </source>
</evidence>
<protein>
    <submittedName>
        <fullName evidence="2">Pentapeptide repeat-containing protein</fullName>
    </submittedName>
</protein>
<dbReference type="SUPFAM" id="SSF141571">
    <property type="entry name" value="Pentapeptide repeat-like"/>
    <property type="match status" value="1"/>
</dbReference>
<dbReference type="InterPro" id="IPR051082">
    <property type="entry name" value="Pentapeptide-BTB/POZ_domain"/>
</dbReference>
<dbReference type="Pfam" id="PF00805">
    <property type="entry name" value="Pentapeptide"/>
    <property type="match status" value="1"/>
</dbReference>
<dbReference type="Proteomes" id="UP001596353">
    <property type="component" value="Unassembled WGS sequence"/>
</dbReference>
<keyword evidence="1" id="KW-0472">Membrane</keyword>
<accession>A0ABW2B554</accession>